<dbReference type="Gene3D" id="3.40.630.30">
    <property type="match status" value="1"/>
</dbReference>
<keyword evidence="3" id="KW-1185">Reference proteome</keyword>
<feature type="domain" description="N-acetyltransferase" evidence="1">
    <location>
        <begin position="8"/>
        <end position="178"/>
    </location>
</feature>
<dbReference type="EMBL" id="JAZDCT010000002">
    <property type="protein sequence ID" value="MEE1886382.1"/>
    <property type="molecule type" value="Genomic_DNA"/>
</dbReference>
<name>A0ABU7H5T0_9PSED</name>
<organism evidence="2 3">
    <name type="scientific">Pseudomonas carassii</name>
    <dbReference type="NCBI Taxonomy" id="3115855"/>
    <lineage>
        <taxon>Bacteria</taxon>
        <taxon>Pseudomonadati</taxon>
        <taxon>Pseudomonadota</taxon>
        <taxon>Gammaproteobacteria</taxon>
        <taxon>Pseudomonadales</taxon>
        <taxon>Pseudomonadaceae</taxon>
        <taxon>Pseudomonas</taxon>
    </lineage>
</organism>
<sequence>MFIETPRLVLRPWAERDIEAFALVNADPEVRRYYYPAILSLDETRSMLADCDQHLQVHGFGFVAVERKVDGALVGGLGLSLTGDEIPGGPQVEIGWILGRSHWRQGYAFEAASACLGHAWSTLGLRQVIGYTSSINTPSRALMERLGMRSDPAEDFPDPTVPEGNALRPHVLYRIDRPESQAI</sequence>
<dbReference type="InterPro" id="IPR016181">
    <property type="entry name" value="Acyl_CoA_acyltransferase"/>
</dbReference>
<dbReference type="InterPro" id="IPR051531">
    <property type="entry name" value="N-acetyltransferase"/>
</dbReference>
<evidence type="ECO:0000313" key="3">
    <source>
        <dbReference type="Proteomes" id="UP001354227"/>
    </source>
</evidence>
<dbReference type="Pfam" id="PF13302">
    <property type="entry name" value="Acetyltransf_3"/>
    <property type="match status" value="1"/>
</dbReference>
<reference evidence="2" key="1">
    <citation type="submission" date="2024-01" db="EMBL/GenBank/DDBJ databases">
        <title>Unpublished Manusciprt.</title>
        <authorList>
            <person name="Duman M."/>
            <person name="Valdes E.G."/>
            <person name="Ajmi N."/>
            <person name="Altun S."/>
            <person name="Saticioglu I.B."/>
        </authorList>
    </citation>
    <scope>NUCLEOTIDE SEQUENCE</scope>
    <source>
        <strain evidence="2">137P</strain>
    </source>
</reference>
<protein>
    <submittedName>
        <fullName evidence="2">GNAT family N-acetyltransferase</fullName>
    </submittedName>
</protein>
<gene>
    <name evidence="2" type="ORF">V0R62_01825</name>
</gene>
<dbReference type="PANTHER" id="PTHR43792:SF1">
    <property type="entry name" value="N-ACETYLTRANSFERASE DOMAIN-CONTAINING PROTEIN"/>
    <property type="match status" value="1"/>
</dbReference>
<evidence type="ECO:0000259" key="1">
    <source>
        <dbReference type="PROSITE" id="PS51186"/>
    </source>
</evidence>
<dbReference type="Proteomes" id="UP001354227">
    <property type="component" value="Unassembled WGS sequence"/>
</dbReference>
<dbReference type="InterPro" id="IPR000182">
    <property type="entry name" value="GNAT_dom"/>
</dbReference>
<accession>A0ABU7H5T0</accession>
<dbReference type="PROSITE" id="PS51186">
    <property type="entry name" value="GNAT"/>
    <property type="match status" value="1"/>
</dbReference>
<dbReference type="SUPFAM" id="SSF55729">
    <property type="entry name" value="Acyl-CoA N-acyltransferases (Nat)"/>
    <property type="match status" value="1"/>
</dbReference>
<proteinExistence type="predicted"/>
<comment type="caution">
    <text evidence="2">The sequence shown here is derived from an EMBL/GenBank/DDBJ whole genome shotgun (WGS) entry which is preliminary data.</text>
</comment>
<dbReference type="RefSeq" id="WP_330102472.1">
    <property type="nucleotide sequence ID" value="NZ_JAZDCT010000002.1"/>
</dbReference>
<dbReference type="PANTHER" id="PTHR43792">
    <property type="entry name" value="GNAT FAMILY, PUTATIVE (AFU_ORTHOLOGUE AFUA_3G00765)-RELATED-RELATED"/>
    <property type="match status" value="1"/>
</dbReference>
<evidence type="ECO:0000313" key="2">
    <source>
        <dbReference type="EMBL" id="MEE1886382.1"/>
    </source>
</evidence>